<dbReference type="AlphaFoldDB" id="A0A166DRD2"/>
<comment type="caution">
    <text evidence="1">The sequence shown here is derived from an EMBL/GenBank/DDBJ whole genome shotgun (WGS) entry which is preliminary data.</text>
</comment>
<reference evidence="1 2" key="1">
    <citation type="submission" date="2016-04" db="EMBL/GenBank/DDBJ databases">
        <title>Genome sequence of Methanobrevibacter curvatus DSM 11111.</title>
        <authorList>
            <person name="Poehlein A."/>
            <person name="Seedorf H."/>
            <person name="Daniel R."/>
        </authorList>
    </citation>
    <scope>NUCLEOTIDE SEQUENCE [LARGE SCALE GENOMIC DNA]</scope>
    <source>
        <strain evidence="1 2">DSM 11111</strain>
    </source>
</reference>
<accession>A0A166DRD2</accession>
<sequence length="89" mass="10686">MPKFSGGRPSYLTNEQKDELREILVDKKSDYTINNVKKLIFEKYSIKYTYKQVWIIVRKQFGLNYTKPFPYYDGKPENSKELLKKTPKK</sequence>
<evidence type="ECO:0000313" key="1">
    <source>
        <dbReference type="EMBL" id="KZX15874.1"/>
    </source>
</evidence>
<organism evidence="1 2">
    <name type="scientific">Methanobrevibacter curvatus</name>
    <dbReference type="NCBI Taxonomy" id="49547"/>
    <lineage>
        <taxon>Archaea</taxon>
        <taxon>Methanobacteriati</taxon>
        <taxon>Methanobacteriota</taxon>
        <taxon>Methanomada group</taxon>
        <taxon>Methanobacteria</taxon>
        <taxon>Methanobacteriales</taxon>
        <taxon>Methanobacteriaceae</taxon>
        <taxon>Methanobrevibacter</taxon>
    </lineage>
</organism>
<keyword evidence="2" id="KW-1185">Reference proteome</keyword>
<name>A0A166DRD2_9EURY</name>
<dbReference type="OrthoDB" id="73794at2157"/>
<evidence type="ECO:0000313" key="2">
    <source>
        <dbReference type="Proteomes" id="UP000077245"/>
    </source>
</evidence>
<proteinExistence type="predicted"/>
<dbReference type="Proteomes" id="UP000077245">
    <property type="component" value="Unassembled WGS sequence"/>
</dbReference>
<dbReference type="EMBL" id="LWMV01000024">
    <property type="protein sequence ID" value="KZX15874.1"/>
    <property type="molecule type" value="Genomic_DNA"/>
</dbReference>
<dbReference type="PATRIC" id="fig|49547.3.peg.195"/>
<evidence type="ECO:0008006" key="3">
    <source>
        <dbReference type="Google" id="ProtNLM"/>
    </source>
</evidence>
<protein>
    <recommendedName>
        <fullName evidence="3">Winged helix-turn helix domain-containing protein</fullName>
    </recommendedName>
</protein>
<gene>
    <name evidence="1" type="ORF">MBCUR_01860</name>
</gene>